<evidence type="ECO:0000259" key="1">
    <source>
        <dbReference type="Pfam" id="PF01368"/>
    </source>
</evidence>
<evidence type="ECO:0000313" key="2">
    <source>
        <dbReference type="EMBL" id="HGN37297.1"/>
    </source>
</evidence>
<dbReference type="EMBL" id="DTAI01000212">
    <property type="protein sequence ID" value="HGN37297.1"/>
    <property type="molecule type" value="Genomic_DNA"/>
</dbReference>
<comment type="caution">
    <text evidence="2">The sequence shown here is derived from an EMBL/GenBank/DDBJ whole genome shotgun (WGS) entry which is preliminary data.</text>
</comment>
<organism evidence="2">
    <name type="scientific">Ignisphaera aggregans</name>
    <dbReference type="NCBI Taxonomy" id="334771"/>
    <lineage>
        <taxon>Archaea</taxon>
        <taxon>Thermoproteota</taxon>
        <taxon>Thermoprotei</taxon>
        <taxon>Desulfurococcales</taxon>
        <taxon>Desulfurococcaceae</taxon>
        <taxon>Ignisphaera</taxon>
    </lineage>
</organism>
<dbReference type="InterPro" id="IPR038763">
    <property type="entry name" value="DHH_sf"/>
</dbReference>
<dbReference type="PANTHER" id="PTHR47618">
    <property type="entry name" value="BIFUNCTIONAL OLIGORIBONUCLEASE AND PAP PHOSPHATASE NRNA"/>
    <property type="match status" value="1"/>
</dbReference>
<name>A0A7J3I9N6_9CREN</name>
<reference evidence="2" key="1">
    <citation type="journal article" date="2020" name="mSystems">
        <title>Genome- and Community-Level Interaction Insights into Carbon Utilization and Element Cycling Functions of Hydrothermarchaeota in Hydrothermal Sediment.</title>
        <authorList>
            <person name="Zhou Z."/>
            <person name="Liu Y."/>
            <person name="Xu W."/>
            <person name="Pan J."/>
            <person name="Luo Z.H."/>
            <person name="Li M."/>
        </authorList>
    </citation>
    <scope>NUCLEOTIDE SEQUENCE [LARGE SCALE GENOMIC DNA]</scope>
    <source>
        <strain evidence="2">SpSt-618</strain>
        <strain evidence="3">SpSt-657</strain>
    </source>
</reference>
<dbReference type="SUPFAM" id="SSF64182">
    <property type="entry name" value="DHH phosphoesterases"/>
    <property type="match status" value="1"/>
</dbReference>
<evidence type="ECO:0000313" key="3">
    <source>
        <dbReference type="EMBL" id="HGQ18196.1"/>
    </source>
</evidence>
<dbReference type="EMBL" id="DTBZ01000082">
    <property type="protein sequence ID" value="HGQ18196.1"/>
    <property type="molecule type" value="Genomic_DNA"/>
</dbReference>
<accession>A0A7J3I9N6</accession>
<proteinExistence type="predicted"/>
<dbReference type="Pfam" id="PF01368">
    <property type="entry name" value="DHH"/>
    <property type="match status" value="1"/>
</dbReference>
<gene>
    <name evidence="2" type="ORF">ENT87_07110</name>
    <name evidence="3" type="ORF">ENU30_04385</name>
</gene>
<dbReference type="AlphaFoldDB" id="A0A7J3I9N6"/>
<feature type="domain" description="DDH" evidence="1">
    <location>
        <begin position="26"/>
        <end position="185"/>
    </location>
</feature>
<dbReference type="InterPro" id="IPR001667">
    <property type="entry name" value="DDH_dom"/>
</dbReference>
<dbReference type="PANTHER" id="PTHR47618:SF1">
    <property type="entry name" value="BIFUNCTIONAL OLIGORIBONUCLEASE AND PAP PHOSPHATASE NRNA"/>
    <property type="match status" value="1"/>
</dbReference>
<dbReference type="InterPro" id="IPR051319">
    <property type="entry name" value="Oligoribo/pAp-PDE_c-di-AMP_PDE"/>
</dbReference>
<protein>
    <recommendedName>
        <fullName evidence="1">DDH domain-containing protein</fullName>
    </recommendedName>
</protein>
<dbReference type="Gene3D" id="3.90.1640.10">
    <property type="entry name" value="inorganic pyrophosphatase (n-terminal core)"/>
    <property type="match status" value="1"/>
</dbReference>
<sequence>MHLIKQEFILNNLQEKIRMAILRSENIAILTHSNADPDALASACVLAYLISRMNSTSNIRVVVSDGIGSECKDMVKLCIGKGVKIETIKRATQLKIDKEDLCLLVDVASTEQLRYAKPILTACKTVVILDHHDVHDYNKNLLDGKDVIYILDPDASSTAEMVYKLINELNIAIEVDFLRILLAGIIWDTKRFLRVAPNTFKYVNEMMEKGVQYVEALKMIEGTKPTYSRIARIRCLLRHRGFKVIINNREVYIAVSEVGAYESDCATALITMGYDIAFILNTDESLKTLRLIYRVRENLMEELQIDIYRDVLKKLVDAFGGGGGGHKGAGGVVLRTISMEAVVSEIIKILNAISNNNLTEFVEEKVG</sequence>